<dbReference type="GO" id="GO:0005576">
    <property type="term" value="C:extracellular region"/>
    <property type="evidence" value="ECO:0007669"/>
    <property type="project" value="UniProtKB-SubCell"/>
</dbReference>
<sequence length="127" mass="13743">MRMTSKSNKQYSFQVVTWLMVFIFLVTCKCCSAVRPINGAGASSSSVLAPEKSIAEPLYGGEEKASHHHGNNNDNKEKTTLTIEKAGKKLRGGRLGPLYLNALPKGPTPPSGPSNRINAVPTPEKKY</sequence>
<dbReference type="Proteomes" id="UP001161247">
    <property type="component" value="Chromosome 1"/>
</dbReference>
<evidence type="ECO:0000256" key="2">
    <source>
        <dbReference type="ARBA" id="ARBA00022525"/>
    </source>
</evidence>
<dbReference type="AlphaFoldDB" id="A0AAV1C8C1"/>
<dbReference type="PANTHER" id="PTHR33599">
    <property type="entry name" value="PROTEIN IDA-LIKE 5"/>
    <property type="match status" value="1"/>
</dbReference>
<dbReference type="EMBL" id="OX459118">
    <property type="protein sequence ID" value="CAI9091855.1"/>
    <property type="molecule type" value="Genomic_DNA"/>
</dbReference>
<comment type="subcellular location">
    <subcellularLocation>
        <location evidence="1">Secreted</location>
        <location evidence="1">Extracellular space</location>
    </subcellularLocation>
</comment>
<feature type="region of interest" description="Disordered" evidence="4">
    <location>
        <begin position="58"/>
        <end position="80"/>
    </location>
</feature>
<feature type="chain" id="PRO_5043987434" evidence="5">
    <location>
        <begin position="34"/>
        <end position="127"/>
    </location>
</feature>
<protein>
    <submittedName>
        <fullName evidence="6">OLC1v1026957C1</fullName>
    </submittedName>
</protein>
<evidence type="ECO:0000256" key="1">
    <source>
        <dbReference type="ARBA" id="ARBA00004239"/>
    </source>
</evidence>
<reference evidence="6" key="1">
    <citation type="submission" date="2023-03" db="EMBL/GenBank/DDBJ databases">
        <authorList>
            <person name="Julca I."/>
        </authorList>
    </citation>
    <scope>NUCLEOTIDE SEQUENCE</scope>
</reference>
<evidence type="ECO:0000313" key="6">
    <source>
        <dbReference type="EMBL" id="CAI9091855.1"/>
    </source>
</evidence>
<accession>A0AAV1C8C1</accession>
<keyword evidence="2" id="KW-0964">Secreted</keyword>
<name>A0AAV1C8C1_OLDCO</name>
<keyword evidence="3 5" id="KW-0732">Signal</keyword>
<evidence type="ECO:0000256" key="3">
    <source>
        <dbReference type="ARBA" id="ARBA00022729"/>
    </source>
</evidence>
<evidence type="ECO:0000256" key="4">
    <source>
        <dbReference type="SAM" id="MobiDB-lite"/>
    </source>
</evidence>
<dbReference type="GO" id="GO:0010227">
    <property type="term" value="P:floral organ abscission"/>
    <property type="evidence" value="ECO:0007669"/>
    <property type="project" value="InterPro"/>
</dbReference>
<dbReference type="PANTHER" id="PTHR33599:SF20">
    <property type="entry name" value="PROTEIN IDA"/>
    <property type="match status" value="1"/>
</dbReference>
<organism evidence="6 7">
    <name type="scientific">Oldenlandia corymbosa var. corymbosa</name>
    <dbReference type="NCBI Taxonomy" id="529605"/>
    <lineage>
        <taxon>Eukaryota</taxon>
        <taxon>Viridiplantae</taxon>
        <taxon>Streptophyta</taxon>
        <taxon>Embryophyta</taxon>
        <taxon>Tracheophyta</taxon>
        <taxon>Spermatophyta</taxon>
        <taxon>Magnoliopsida</taxon>
        <taxon>eudicotyledons</taxon>
        <taxon>Gunneridae</taxon>
        <taxon>Pentapetalae</taxon>
        <taxon>asterids</taxon>
        <taxon>lamiids</taxon>
        <taxon>Gentianales</taxon>
        <taxon>Rubiaceae</taxon>
        <taxon>Rubioideae</taxon>
        <taxon>Spermacoceae</taxon>
        <taxon>Hedyotis-Oldenlandia complex</taxon>
        <taxon>Oldenlandia</taxon>
    </lineage>
</organism>
<gene>
    <name evidence="6" type="ORF">OLC1_LOCUS3672</name>
</gene>
<dbReference type="InterPro" id="IPR039639">
    <property type="entry name" value="IDA-like"/>
</dbReference>
<feature type="region of interest" description="Disordered" evidence="4">
    <location>
        <begin position="93"/>
        <end position="127"/>
    </location>
</feature>
<keyword evidence="7" id="KW-1185">Reference proteome</keyword>
<proteinExistence type="predicted"/>
<feature type="signal peptide" evidence="5">
    <location>
        <begin position="1"/>
        <end position="33"/>
    </location>
</feature>
<evidence type="ECO:0000313" key="7">
    <source>
        <dbReference type="Proteomes" id="UP001161247"/>
    </source>
</evidence>
<evidence type="ECO:0000256" key="5">
    <source>
        <dbReference type="SAM" id="SignalP"/>
    </source>
</evidence>